<protein>
    <submittedName>
        <fullName evidence="3">Uncharacterized protein</fullName>
    </submittedName>
</protein>
<evidence type="ECO:0000313" key="6">
    <source>
        <dbReference type="EMBL" id="AIB10079.1"/>
    </source>
</evidence>
<evidence type="ECO:0000313" key="7">
    <source>
        <dbReference type="Proteomes" id="UP000243670"/>
    </source>
</evidence>
<evidence type="ECO:0000313" key="4">
    <source>
        <dbReference type="EMBL" id="AIB09890.1"/>
    </source>
</evidence>
<dbReference type="EMBL" id="CP006629">
    <property type="protein sequence ID" value="AIB10079.1"/>
    <property type="molecule type" value="Genomic_DNA"/>
</dbReference>
<dbReference type="EMBL" id="CP006628">
    <property type="protein sequence ID" value="AIB09890.1"/>
    <property type="molecule type" value="Genomic_DNA"/>
</dbReference>
<dbReference type="EMBL" id="CP006627">
    <property type="protein sequence ID" value="AIB09687.1"/>
    <property type="molecule type" value="Genomic_DNA"/>
</dbReference>
<dbReference type="Proteomes" id="UP000243670">
    <property type="component" value="Nucleomorph 3"/>
</dbReference>
<gene>
    <name evidence="2" type="ORF">M951_chr1208</name>
    <name evidence="1" type="ORF">M951_chr123</name>
    <name evidence="4" type="ORF">M951_chr2198</name>
    <name evidence="3" type="ORF">M951_chr223</name>
    <name evidence="6" type="ORF">M951_chr3182</name>
    <name evidence="5" type="ORF">M951_chr323</name>
</gene>
<keyword evidence="3" id="KW-0542">Nucleomorph</keyword>
<dbReference type="Proteomes" id="UP000243670">
    <property type="component" value="Nucleomorph 1"/>
</dbReference>
<reference evidence="3 7" key="1">
    <citation type="journal article" date="2014" name="BMC Genomics">
        <title>Nucleomorph and plastid genome sequences of the chlorarachniophyte Lotharella oceanica: convergent reductive evolution and frequent recombination in nucleomorph-bearing algae.</title>
        <authorList>
            <person name="Tanifuji G."/>
            <person name="Onodera N.T."/>
            <person name="Brown M.W."/>
            <person name="Curtis B.A."/>
            <person name="Roger A.J."/>
            <person name="Ka-Shu Wong G."/>
            <person name="Melkonian M."/>
            <person name="Archibald J.M."/>
        </authorList>
    </citation>
    <scope>NUCLEOTIDE SEQUENCE [LARGE SCALE GENOMIC DNA]</scope>
    <source>
        <strain evidence="3 7">CCMP622</strain>
    </source>
</reference>
<evidence type="ECO:0000313" key="5">
    <source>
        <dbReference type="EMBL" id="AIB09929.1"/>
    </source>
</evidence>
<organism evidence="3 7">
    <name type="scientific">Lotharella oceanica</name>
    <dbReference type="NCBI Taxonomy" id="641309"/>
    <lineage>
        <taxon>Eukaryota</taxon>
        <taxon>Sar</taxon>
        <taxon>Rhizaria</taxon>
        <taxon>Cercozoa</taxon>
        <taxon>Chlorarachniophyceae</taxon>
        <taxon>Lotharella</taxon>
    </lineage>
</organism>
<accession>A0A060D710</accession>
<dbReference type="EMBL" id="CP006629">
    <property type="protein sequence ID" value="AIB09929.1"/>
    <property type="molecule type" value="Genomic_DNA"/>
</dbReference>
<sequence>MYEGVLTTSRLALSHAPRLALFVSPLVSYELTSSCFRAVVVVPPHRQGANSVRRPLVRADLSLCSLHLQVSAVAVERSGSQGGAVVHLRLLNMRNAPSRHVLYPLSVLSFFNAGRMTYLSVITSASVMRGIPFGIDANSPRGRELFAFM</sequence>
<geneLocation type="nucleomorph" evidence="3"/>
<dbReference type="EMBL" id="CP006627">
    <property type="protein sequence ID" value="AIB09510.1"/>
    <property type="molecule type" value="Genomic_DNA"/>
</dbReference>
<dbReference type="AlphaFoldDB" id="A0A060D710"/>
<evidence type="ECO:0000313" key="1">
    <source>
        <dbReference type="EMBL" id="AIB09510.1"/>
    </source>
</evidence>
<proteinExistence type="predicted"/>
<dbReference type="Proteomes" id="UP000243670">
    <property type="component" value="Nucleomorph 2"/>
</dbReference>
<evidence type="ECO:0000313" key="2">
    <source>
        <dbReference type="EMBL" id="AIB09687.1"/>
    </source>
</evidence>
<evidence type="ECO:0000313" key="3">
    <source>
        <dbReference type="EMBL" id="AIB09726.1"/>
    </source>
</evidence>
<name>A0A060D710_9EUKA</name>
<dbReference type="EMBL" id="CP006628">
    <property type="protein sequence ID" value="AIB09726.1"/>
    <property type="molecule type" value="Genomic_DNA"/>
</dbReference>